<protein>
    <submittedName>
        <fullName evidence="1">Cof-like hydrolase</fullName>
    </submittedName>
</protein>
<gene>
    <name evidence="1" type="ORF">HMPREF0634_1085</name>
</gene>
<dbReference type="OrthoDB" id="9810101at2"/>
<dbReference type="Gene3D" id="3.40.50.1000">
    <property type="entry name" value="HAD superfamily/HAD-like"/>
    <property type="match status" value="1"/>
</dbReference>
<dbReference type="Pfam" id="PF08282">
    <property type="entry name" value="Hydrolase_3"/>
    <property type="match status" value="1"/>
</dbReference>
<proteinExistence type="predicted"/>
<name>E0E2U6_9FIRM</name>
<dbReference type="GO" id="GO:0000287">
    <property type="term" value="F:magnesium ion binding"/>
    <property type="evidence" value="ECO:0007669"/>
    <property type="project" value="TreeGrafter"/>
</dbReference>
<keyword evidence="2" id="KW-1185">Reference proteome</keyword>
<sequence length="264" mass="30422">MEGKKEFRKKYFFFDIDGTIAIGMPKYIPESTEYALNKLKEKGHFISVATGRLYTMTKPFCDQFGISNMVTDGGFGTVLNGQVDIKPLDRQMMIDIVDVFEEKNIPWAICMADERVWHTRTKKFYDIMEKDKMNYMDTVIDPNLDIRKVKDIFKGFACINPEEEAGLEALKNVTYTRYRPGYIVIEPDDKSLGIRKIMDLMGIEDQDVVVFGDNTNDIKMFRPEWTSIAMGNAVEELKKIADFVTKDADDGGIEYACRHFGWID</sequence>
<keyword evidence="1" id="KW-0378">Hydrolase</keyword>
<dbReference type="eggNOG" id="COG0561">
    <property type="taxonomic scope" value="Bacteria"/>
</dbReference>
<dbReference type="GO" id="GO:0016791">
    <property type="term" value="F:phosphatase activity"/>
    <property type="evidence" value="ECO:0007669"/>
    <property type="project" value="TreeGrafter"/>
</dbReference>
<organism evidence="1 2">
    <name type="scientific">Peptostreptococcus stomatis DSM 17678</name>
    <dbReference type="NCBI Taxonomy" id="596315"/>
    <lineage>
        <taxon>Bacteria</taxon>
        <taxon>Bacillati</taxon>
        <taxon>Bacillota</taxon>
        <taxon>Clostridia</taxon>
        <taxon>Peptostreptococcales</taxon>
        <taxon>Peptostreptococcaceae</taxon>
        <taxon>Peptostreptococcus</taxon>
    </lineage>
</organism>
<dbReference type="EMBL" id="ADGQ01000050">
    <property type="protein sequence ID" value="EFM64734.1"/>
    <property type="molecule type" value="Genomic_DNA"/>
</dbReference>
<dbReference type="STRING" id="596315.HMPREF0634_1085"/>
<dbReference type="PANTHER" id="PTHR10000:SF25">
    <property type="entry name" value="PHOSPHATASE YKRA-RELATED"/>
    <property type="match status" value="1"/>
</dbReference>
<dbReference type="PANTHER" id="PTHR10000">
    <property type="entry name" value="PHOSPHOSERINE PHOSPHATASE"/>
    <property type="match status" value="1"/>
</dbReference>
<dbReference type="Gene3D" id="3.30.1240.10">
    <property type="match status" value="1"/>
</dbReference>
<dbReference type="InterPro" id="IPR023214">
    <property type="entry name" value="HAD_sf"/>
</dbReference>
<evidence type="ECO:0000313" key="2">
    <source>
        <dbReference type="Proteomes" id="UP000003244"/>
    </source>
</evidence>
<dbReference type="AlphaFoldDB" id="E0E2U6"/>
<dbReference type="GeneID" id="84800573"/>
<reference evidence="1 2" key="1">
    <citation type="submission" date="2010-08" db="EMBL/GenBank/DDBJ databases">
        <authorList>
            <person name="Harkins D.M."/>
            <person name="Madupu R."/>
            <person name="Durkin A.S."/>
            <person name="Torralba M."/>
            <person name="Methe B."/>
            <person name="Sutton G.G."/>
            <person name="Nelson K.E."/>
        </authorList>
    </citation>
    <scope>NUCLEOTIDE SEQUENCE [LARGE SCALE GENOMIC DNA]</scope>
    <source>
        <strain evidence="1 2">DSM 17678</strain>
    </source>
</reference>
<accession>E0E2U6</accession>
<dbReference type="InterPro" id="IPR036412">
    <property type="entry name" value="HAD-like_sf"/>
</dbReference>
<comment type="caution">
    <text evidence="1">The sequence shown here is derived from an EMBL/GenBank/DDBJ whole genome shotgun (WGS) entry which is preliminary data.</text>
</comment>
<dbReference type="GO" id="GO:0005829">
    <property type="term" value="C:cytosol"/>
    <property type="evidence" value="ECO:0007669"/>
    <property type="project" value="TreeGrafter"/>
</dbReference>
<dbReference type="SUPFAM" id="SSF56784">
    <property type="entry name" value="HAD-like"/>
    <property type="match status" value="1"/>
</dbReference>
<dbReference type="Proteomes" id="UP000003244">
    <property type="component" value="Unassembled WGS sequence"/>
</dbReference>
<dbReference type="RefSeq" id="WP_007789374.1">
    <property type="nucleotide sequence ID" value="NZ_ADGQ01000050.1"/>
</dbReference>
<evidence type="ECO:0000313" key="1">
    <source>
        <dbReference type="EMBL" id="EFM64734.1"/>
    </source>
</evidence>